<protein>
    <recommendedName>
        <fullName evidence="3">MmcQ/YjbR family DNA-binding protein</fullName>
    </recommendedName>
</protein>
<accession>A0A4P6F6P9</accession>
<proteinExistence type="predicted"/>
<dbReference type="RefSeq" id="WP_129188264.1">
    <property type="nucleotide sequence ID" value="NZ_CP035493.1"/>
</dbReference>
<organism evidence="1 2">
    <name type="scientific">Xylanimonas protaetiae</name>
    <dbReference type="NCBI Taxonomy" id="2509457"/>
    <lineage>
        <taxon>Bacteria</taxon>
        <taxon>Bacillati</taxon>
        <taxon>Actinomycetota</taxon>
        <taxon>Actinomycetes</taxon>
        <taxon>Micrococcales</taxon>
        <taxon>Promicromonosporaceae</taxon>
        <taxon>Xylanimonas</taxon>
    </lineage>
</organism>
<gene>
    <name evidence="1" type="ORF">ET471_10900</name>
</gene>
<dbReference type="EMBL" id="CP035493">
    <property type="protein sequence ID" value="QAY70473.1"/>
    <property type="molecule type" value="Genomic_DNA"/>
</dbReference>
<reference evidence="1 2" key="1">
    <citation type="submission" date="2019-01" db="EMBL/GenBank/DDBJ databases">
        <title>Genome sequencing of strain FW10M-9.</title>
        <authorList>
            <person name="Heo J."/>
            <person name="Kim S.-J."/>
            <person name="Kim J.-S."/>
            <person name="Hong S.-B."/>
            <person name="Kwon S.-W."/>
        </authorList>
    </citation>
    <scope>NUCLEOTIDE SEQUENCE [LARGE SCALE GENOMIC DNA]</scope>
    <source>
        <strain evidence="1 2">FW10M-9</strain>
    </source>
</reference>
<name>A0A4P6F6P9_9MICO</name>
<dbReference type="KEGG" id="xya:ET471_10900"/>
<keyword evidence="2" id="KW-1185">Reference proteome</keyword>
<dbReference type="OrthoDB" id="954305at2"/>
<dbReference type="Proteomes" id="UP000292118">
    <property type="component" value="Chromosome"/>
</dbReference>
<evidence type="ECO:0000313" key="2">
    <source>
        <dbReference type="Proteomes" id="UP000292118"/>
    </source>
</evidence>
<evidence type="ECO:0008006" key="3">
    <source>
        <dbReference type="Google" id="ProtNLM"/>
    </source>
</evidence>
<sequence>MATIEDVSRLAAALPDVVEGTRTGHATGLHWAVGTKTFAWERAFSKADLRRFGDEPVPGGPILAVVVEDLGEKQSVLEDGMPGFFTIPHFDGYAAVLVQLDAVRETDLEEALLEAWATVAPPDVARAFLGGG</sequence>
<dbReference type="AlphaFoldDB" id="A0A4P6F6P9"/>
<evidence type="ECO:0000313" key="1">
    <source>
        <dbReference type="EMBL" id="QAY70473.1"/>
    </source>
</evidence>